<name>W3XP70_PESFW</name>
<dbReference type="PANTHER" id="PTHR35186">
    <property type="entry name" value="ANK_REP_REGION DOMAIN-CONTAINING PROTEIN"/>
    <property type="match status" value="1"/>
</dbReference>
<dbReference type="GeneID" id="19265912"/>
<sequence>MDAASLILGILPLVAGAIKGYGVLKKKSDIFRHYSRELKRIQKSLNVERDVFLCETETMVLAAIDDYSLVGCMIEDPDHPQWRSTTVEESFKEVLGRSYDEYYDTIKSISQAIQEIQTELDCFDASERHVAEKQKEVFQRLRDRFKASWKQPTLEGSLASLTRCNGSLQRLGKQARKIQEMLAKKTVTDGPKKQLPRNYEDFELVRRASKAVYLALSNAWSSQNGGRQPPKSHQHDVRFFLNTTVIGSMSMELLVACSSNAAREANAPNNHPISQPLRLEIKSEVIQRVDFVPQSHSNPISAIIEEGQPKQRKVRFQDDDTHRMGKESPPATRAQQDAFDKSHIPNLLDRDLCSFLHQTASRTGKSACTECVGYLDSWSDETFRHSIYDVVPSAFDLASVVSIQQLLDSYSAERCVRMVDQLKLALSLVAAVLKFHSTPWLAQYVTLRNVSLFHTSQDFEEWLPTLHFDTTFVDNRPQTLTEEQEAVGKASQGNTTDTMARVIENAKFDHGIRNMTLWCLGVILLQVGHWSRIAEPDDVRAVRQLSWEPTDFGEDYEELTRRVLECDFGFGGDLSQVKLQRAVYERVYLELASMIDKVDIPRY</sequence>
<dbReference type="EMBL" id="KI912109">
    <property type="protein sequence ID" value="ETS87071.1"/>
    <property type="molecule type" value="Genomic_DNA"/>
</dbReference>
<dbReference type="RefSeq" id="XP_007827671.1">
    <property type="nucleotide sequence ID" value="XM_007829480.1"/>
</dbReference>
<dbReference type="HOGENOM" id="CLU_026305_0_0_1"/>
<evidence type="ECO:0008006" key="3">
    <source>
        <dbReference type="Google" id="ProtNLM"/>
    </source>
</evidence>
<evidence type="ECO:0000313" key="1">
    <source>
        <dbReference type="EMBL" id="ETS87071.1"/>
    </source>
</evidence>
<dbReference type="InParanoid" id="W3XP70"/>
<dbReference type="OrthoDB" id="5331891at2759"/>
<evidence type="ECO:0000313" key="2">
    <source>
        <dbReference type="Proteomes" id="UP000030651"/>
    </source>
</evidence>
<dbReference type="eggNOG" id="ENOG502SJG1">
    <property type="taxonomic scope" value="Eukaryota"/>
</dbReference>
<dbReference type="STRING" id="1229662.W3XP70"/>
<accession>W3XP70</accession>
<dbReference type="PANTHER" id="PTHR35186:SF4">
    <property type="entry name" value="PRION-INHIBITION AND PROPAGATION HELO DOMAIN-CONTAINING PROTEIN"/>
    <property type="match status" value="1"/>
</dbReference>
<dbReference type="Proteomes" id="UP000030651">
    <property type="component" value="Unassembled WGS sequence"/>
</dbReference>
<organism evidence="1 2">
    <name type="scientific">Pestalotiopsis fici (strain W106-1 / CGMCC3.15140)</name>
    <dbReference type="NCBI Taxonomy" id="1229662"/>
    <lineage>
        <taxon>Eukaryota</taxon>
        <taxon>Fungi</taxon>
        <taxon>Dikarya</taxon>
        <taxon>Ascomycota</taxon>
        <taxon>Pezizomycotina</taxon>
        <taxon>Sordariomycetes</taxon>
        <taxon>Xylariomycetidae</taxon>
        <taxon>Amphisphaeriales</taxon>
        <taxon>Sporocadaceae</taxon>
        <taxon>Pestalotiopsis</taxon>
    </lineage>
</organism>
<dbReference type="KEGG" id="pfy:PFICI_00899"/>
<reference evidence="2" key="1">
    <citation type="journal article" date="2015" name="BMC Genomics">
        <title>Genomic and transcriptomic analysis of the endophytic fungus Pestalotiopsis fici reveals its lifestyle and high potential for synthesis of natural products.</title>
        <authorList>
            <person name="Wang X."/>
            <person name="Zhang X."/>
            <person name="Liu L."/>
            <person name="Xiang M."/>
            <person name="Wang W."/>
            <person name="Sun X."/>
            <person name="Che Y."/>
            <person name="Guo L."/>
            <person name="Liu G."/>
            <person name="Guo L."/>
            <person name="Wang C."/>
            <person name="Yin W.B."/>
            <person name="Stadler M."/>
            <person name="Zhang X."/>
            <person name="Liu X."/>
        </authorList>
    </citation>
    <scope>NUCLEOTIDE SEQUENCE [LARGE SCALE GENOMIC DNA]</scope>
    <source>
        <strain evidence="2">W106-1 / CGMCC3.15140</strain>
    </source>
</reference>
<proteinExistence type="predicted"/>
<gene>
    <name evidence="1" type="ORF">PFICI_00899</name>
</gene>
<dbReference type="AlphaFoldDB" id="W3XP70"/>
<protein>
    <recommendedName>
        <fullName evidence="3">Prion-inhibition and propagation HeLo domain-containing protein</fullName>
    </recommendedName>
</protein>
<keyword evidence="2" id="KW-1185">Reference proteome</keyword>